<keyword evidence="4" id="KW-1185">Reference proteome</keyword>
<reference evidence="3 4" key="1">
    <citation type="submission" date="2019-11" db="EMBL/GenBank/DDBJ databases">
        <authorList>
            <person name="Holert J."/>
        </authorList>
    </citation>
    <scope>NUCLEOTIDE SEQUENCE [LARGE SCALE GENOMIC DNA]</scope>
    <source>
        <strain evidence="3">SB11_3</strain>
    </source>
</reference>
<evidence type="ECO:0000259" key="2">
    <source>
        <dbReference type="PROSITE" id="PS51549"/>
    </source>
</evidence>
<feature type="domain" description="DM13" evidence="2">
    <location>
        <begin position="53"/>
        <end position="158"/>
    </location>
</feature>
<dbReference type="EMBL" id="CACSIO010000002">
    <property type="protein sequence ID" value="CAA0092596.1"/>
    <property type="molecule type" value="Genomic_DNA"/>
</dbReference>
<proteinExistence type="predicted"/>
<feature type="transmembrane region" description="Helical" evidence="1">
    <location>
        <begin position="7"/>
        <end position="28"/>
    </location>
</feature>
<dbReference type="PROSITE" id="PS51549">
    <property type="entry name" value="DM13"/>
    <property type="match status" value="1"/>
</dbReference>
<name>A0A5S9NQF7_9GAMM</name>
<dbReference type="InterPro" id="IPR019545">
    <property type="entry name" value="DM13_domain"/>
</dbReference>
<dbReference type="Proteomes" id="UP000441399">
    <property type="component" value="Unassembled WGS sequence"/>
</dbReference>
<dbReference type="OrthoDB" id="6106486at2"/>
<evidence type="ECO:0000313" key="4">
    <source>
        <dbReference type="Proteomes" id="UP000441399"/>
    </source>
</evidence>
<sequence>MDIRKTVFLIVSHALVGAVGFGIGIYTLPILTAPPAPSEIEIEQASSQAKYRAEFKRDLAGSDAFHWGEGEVSLGDKYITLNGELAPGPDYKLYLSPKFVEKETEFKRLKHSMKLVGDVKTFKNFTVDVSPSIDISKFNTVVVWCETFEEFITSAKYQ</sequence>
<accession>A0A5S9NQF7</accession>
<evidence type="ECO:0000313" key="3">
    <source>
        <dbReference type="EMBL" id="CAA0092596.1"/>
    </source>
</evidence>
<gene>
    <name evidence="3" type="ORF">OPDIPICF_03838</name>
</gene>
<organism evidence="3 4">
    <name type="scientific">BD1-7 clade bacterium</name>
    <dbReference type="NCBI Taxonomy" id="2029982"/>
    <lineage>
        <taxon>Bacteria</taxon>
        <taxon>Pseudomonadati</taxon>
        <taxon>Pseudomonadota</taxon>
        <taxon>Gammaproteobacteria</taxon>
        <taxon>Cellvibrionales</taxon>
        <taxon>Spongiibacteraceae</taxon>
        <taxon>BD1-7 clade</taxon>
    </lineage>
</organism>
<keyword evidence="1" id="KW-0472">Membrane</keyword>
<dbReference type="Pfam" id="PF10517">
    <property type="entry name" value="DM13"/>
    <property type="match status" value="1"/>
</dbReference>
<protein>
    <recommendedName>
        <fullName evidence="2">DM13 domain-containing protein</fullName>
    </recommendedName>
</protein>
<dbReference type="AlphaFoldDB" id="A0A5S9NQF7"/>
<keyword evidence="1" id="KW-1133">Transmembrane helix</keyword>
<evidence type="ECO:0000256" key="1">
    <source>
        <dbReference type="SAM" id="Phobius"/>
    </source>
</evidence>
<keyword evidence="1" id="KW-0812">Transmembrane</keyword>